<name>B6WVQ9_9BACT</name>
<evidence type="ECO:0000313" key="2">
    <source>
        <dbReference type="EMBL" id="EEB32965.1"/>
    </source>
</evidence>
<protein>
    <submittedName>
        <fullName evidence="2">Uncharacterized protein</fullName>
    </submittedName>
</protein>
<dbReference type="AlphaFoldDB" id="B6WVQ9"/>
<feature type="compositionally biased region" description="Basic and acidic residues" evidence="1">
    <location>
        <begin position="1"/>
        <end position="18"/>
    </location>
</feature>
<dbReference type="HOGENOM" id="CLU_2842670_0_0_7"/>
<sequence>MEVTGRKGDARQDTEPGRSAHVPGRAGGIVTGKGQGDPGGMRRAAYGSAVLAGDGGIAGDRPAPA</sequence>
<reference evidence="2 3" key="2">
    <citation type="submission" date="2008-10" db="EMBL/GenBank/DDBJ databases">
        <authorList>
            <person name="Fulton L."/>
            <person name="Clifton S."/>
            <person name="Fulton B."/>
            <person name="Xu J."/>
            <person name="Minx P."/>
            <person name="Pepin K.H."/>
            <person name="Johnson M."/>
            <person name="Bhonagiri V."/>
            <person name="Nash W.E."/>
            <person name="Mardis E.R."/>
            <person name="Wilson R.K."/>
        </authorList>
    </citation>
    <scope>NUCLEOTIDE SEQUENCE [LARGE SCALE GENOMIC DNA]</scope>
    <source>
        <strain evidence="2 3">ATCC 29098</strain>
    </source>
</reference>
<reference evidence="2 3" key="1">
    <citation type="submission" date="2008-10" db="EMBL/GenBank/DDBJ databases">
        <title>Draft genome sequence of Desulvovibrio piger (ATCC 29098).</title>
        <authorList>
            <person name="Sudarsanam P."/>
            <person name="Ley R."/>
            <person name="Guruge J."/>
            <person name="Turnbaugh P.J."/>
            <person name="Mahowald M."/>
            <person name="Liep D."/>
            <person name="Gordon J."/>
        </authorList>
    </citation>
    <scope>NUCLEOTIDE SEQUENCE [LARGE SCALE GENOMIC DNA]</scope>
    <source>
        <strain evidence="2 3">ATCC 29098</strain>
    </source>
</reference>
<feature type="region of interest" description="Disordered" evidence="1">
    <location>
        <begin position="1"/>
        <end position="43"/>
    </location>
</feature>
<dbReference type="EMBL" id="ABXU01000065">
    <property type="protein sequence ID" value="EEB32965.1"/>
    <property type="molecule type" value="Genomic_DNA"/>
</dbReference>
<gene>
    <name evidence="2" type="ORF">DESPIG_02177</name>
</gene>
<accession>B6WVQ9</accession>
<feature type="compositionally biased region" description="Gly residues" evidence="1">
    <location>
        <begin position="25"/>
        <end position="39"/>
    </location>
</feature>
<evidence type="ECO:0000313" key="3">
    <source>
        <dbReference type="Proteomes" id="UP000003676"/>
    </source>
</evidence>
<dbReference type="Proteomes" id="UP000003676">
    <property type="component" value="Unassembled WGS sequence"/>
</dbReference>
<proteinExistence type="predicted"/>
<organism evidence="2 3">
    <name type="scientific">Desulfovibrio piger ATCC 29098</name>
    <dbReference type="NCBI Taxonomy" id="411464"/>
    <lineage>
        <taxon>Bacteria</taxon>
        <taxon>Pseudomonadati</taxon>
        <taxon>Thermodesulfobacteriota</taxon>
        <taxon>Desulfovibrionia</taxon>
        <taxon>Desulfovibrionales</taxon>
        <taxon>Desulfovibrionaceae</taxon>
        <taxon>Desulfovibrio</taxon>
    </lineage>
</organism>
<evidence type="ECO:0000256" key="1">
    <source>
        <dbReference type="SAM" id="MobiDB-lite"/>
    </source>
</evidence>
<comment type="caution">
    <text evidence="2">The sequence shown here is derived from an EMBL/GenBank/DDBJ whole genome shotgun (WGS) entry which is preliminary data.</text>
</comment>